<feature type="domain" description="Solute-binding protein family 5" evidence="6">
    <location>
        <begin position="93"/>
        <end position="438"/>
    </location>
</feature>
<evidence type="ECO:0000313" key="7">
    <source>
        <dbReference type="EMBL" id="GIO35976.1"/>
    </source>
</evidence>
<gene>
    <name evidence="7" type="ORF">J41TS12_08370</name>
</gene>
<feature type="signal peptide" evidence="5">
    <location>
        <begin position="1"/>
        <end position="18"/>
    </location>
</feature>
<comment type="caution">
    <text evidence="7">The sequence shown here is derived from an EMBL/GenBank/DDBJ whole genome shotgun (WGS) entry which is preliminary data.</text>
</comment>
<evidence type="ECO:0000256" key="2">
    <source>
        <dbReference type="ARBA" id="ARBA00005695"/>
    </source>
</evidence>
<dbReference type="PANTHER" id="PTHR30290:SF9">
    <property type="entry name" value="OLIGOPEPTIDE-BINDING PROTEIN APPA"/>
    <property type="match status" value="1"/>
</dbReference>
<dbReference type="PIRSF" id="PIRSF002741">
    <property type="entry name" value="MppA"/>
    <property type="match status" value="1"/>
</dbReference>
<protein>
    <submittedName>
        <fullName evidence="7">Diguanylate phosphodiesterase</fullName>
    </submittedName>
</protein>
<dbReference type="InterPro" id="IPR023765">
    <property type="entry name" value="SBP_5_CS"/>
</dbReference>
<dbReference type="InterPro" id="IPR030678">
    <property type="entry name" value="Peptide/Ni-bd"/>
</dbReference>
<dbReference type="GO" id="GO:0043190">
    <property type="term" value="C:ATP-binding cassette (ABC) transporter complex"/>
    <property type="evidence" value="ECO:0007669"/>
    <property type="project" value="InterPro"/>
</dbReference>
<keyword evidence="8" id="KW-1185">Reference proteome</keyword>
<dbReference type="GO" id="GO:0015833">
    <property type="term" value="P:peptide transport"/>
    <property type="evidence" value="ECO:0007669"/>
    <property type="project" value="TreeGrafter"/>
</dbReference>
<evidence type="ECO:0000256" key="3">
    <source>
        <dbReference type="ARBA" id="ARBA00022448"/>
    </source>
</evidence>
<comment type="subcellular location">
    <subcellularLocation>
        <location evidence="1">Cell membrane</location>
        <topology evidence="1">Lipid-anchor</topology>
    </subcellularLocation>
</comment>
<dbReference type="GO" id="GO:1904680">
    <property type="term" value="F:peptide transmembrane transporter activity"/>
    <property type="evidence" value="ECO:0007669"/>
    <property type="project" value="TreeGrafter"/>
</dbReference>
<dbReference type="GO" id="GO:0042597">
    <property type="term" value="C:periplasmic space"/>
    <property type="evidence" value="ECO:0007669"/>
    <property type="project" value="UniProtKB-ARBA"/>
</dbReference>
<dbReference type="EMBL" id="BORR01000002">
    <property type="protein sequence ID" value="GIO35976.1"/>
    <property type="molecule type" value="Genomic_DNA"/>
</dbReference>
<sequence length="518" mass="57645">MKKLLNALPVLMMVAILAACGSNNGAASAPAPTNNTAAGGPEAEVKAPVKTELKMALAVDPDGLDPHRTTAASTFQITNNLYDTLVKVSSDGEFVPGLAEEWKVSEDGLTIAFKLREGVKFHNGREMTAEDVKFSFERLKGEESPRAGDFSNIVSITAVDHYNIEFATQALDVALVSQFAYPWTAIVPEEAVEQLRNNPVGTGPFKLEQWVPQQQIVLTRNNDYFTPAKLEKVSFIMMPDATSQITALQSGELDIINVSGDAVPQFENNSEYSIIETQANAVQVMAMNLDNEALSDARVRQAINYAVDKQALIDTVWWGYGQEIGSHYPPMLKEYLDTNEAITYDPEKAKQLLEEAGYAQGLTLEMYLPSSYPNYVAAGQVIADQLKKVGLTINIHTVEWGFWLSDVYTGRKYDLTVTGHTGRLDPYALLARYHSESKENYMNYKNERVDEILTQVQQERDEQQRLKLYQELQQILAEDVPALYIQSPIGLTVTAANVAGYQSYPIDIYEMKDVYFTN</sequence>
<reference evidence="7 8" key="1">
    <citation type="submission" date="2021-03" db="EMBL/GenBank/DDBJ databases">
        <title>Antimicrobial resistance genes in bacteria isolated from Japanese honey, and their potential for conferring macrolide and lincosamide resistance in the American foulbrood pathogen Paenibacillus larvae.</title>
        <authorList>
            <person name="Okamoto M."/>
            <person name="Kumagai M."/>
            <person name="Kanamori H."/>
            <person name="Takamatsu D."/>
        </authorList>
    </citation>
    <scope>NUCLEOTIDE SEQUENCE [LARGE SCALE GENOMIC DNA]</scope>
    <source>
        <strain evidence="7 8">J41TS12</strain>
    </source>
</reference>
<keyword evidence="3" id="KW-0813">Transport</keyword>
<feature type="chain" id="PRO_5039414720" evidence="5">
    <location>
        <begin position="19"/>
        <end position="518"/>
    </location>
</feature>
<dbReference type="AlphaFoldDB" id="A0A919XMY6"/>
<evidence type="ECO:0000259" key="6">
    <source>
        <dbReference type="Pfam" id="PF00496"/>
    </source>
</evidence>
<dbReference type="PROSITE" id="PS51257">
    <property type="entry name" value="PROKAR_LIPOPROTEIN"/>
    <property type="match status" value="1"/>
</dbReference>
<accession>A0A919XMY6</accession>
<evidence type="ECO:0000313" key="8">
    <source>
        <dbReference type="Proteomes" id="UP000681162"/>
    </source>
</evidence>
<dbReference type="PROSITE" id="PS01040">
    <property type="entry name" value="SBP_BACTERIAL_5"/>
    <property type="match status" value="1"/>
</dbReference>
<organism evidence="7 8">
    <name type="scientific">Paenibacillus antibioticophila</name>
    <dbReference type="NCBI Taxonomy" id="1274374"/>
    <lineage>
        <taxon>Bacteria</taxon>
        <taxon>Bacillati</taxon>
        <taxon>Bacillota</taxon>
        <taxon>Bacilli</taxon>
        <taxon>Bacillales</taxon>
        <taxon>Paenibacillaceae</taxon>
        <taxon>Paenibacillus</taxon>
    </lineage>
</organism>
<dbReference type="SUPFAM" id="SSF53850">
    <property type="entry name" value="Periplasmic binding protein-like II"/>
    <property type="match status" value="1"/>
</dbReference>
<dbReference type="Pfam" id="PF00496">
    <property type="entry name" value="SBP_bac_5"/>
    <property type="match status" value="1"/>
</dbReference>
<dbReference type="RefSeq" id="WP_212938341.1">
    <property type="nucleotide sequence ID" value="NZ_BORR01000002.1"/>
</dbReference>
<keyword evidence="4 5" id="KW-0732">Signal</keyword>
<dbReference type="InterPro" id="IPR000914">
    <property type="entry name" value="SBP_5_dom"/>
</dbReference>
<evidence type="ECO:0000256" key="4">
    <source>
        <dbReference type="ARBA" id="ARBA00022729"/>
    </source>
</evidence>
<dbReference type="Gene3D" id="3.90.76.10">
    <property type="entry name" value="Dipeptide-binding Protein, Domain 1"/>
    <property type="match status" value="1"/>
</dbReference>
<dbReference type="Gene3D" id="3.10.105.10">
    <property type="entry name" value="Dipeptide-binding Protein, Domain 3"/>
    <property type="match status" value="1"/>
</dbReference>
<evidence type="ECO:0000256" key="5">
    <source>
        <dbReference type="SAM" id="SignalP"/>
    </source>
</evidence>
<dbReference type="PANTHER" id="PTHR30290">
    <property type="entry name" value="PERIPLASMIC BINDING COMPONENT OF ABC TRANSPORTER"/>
    <property type="match status" value="1"/>
</dbReference>
<dbReference type="Gene3D" id="3.40.190.10">
    <property type="entry name" value="Periplasmic binding protein-like II"/>
    <property type="match status" value="1"/>
</dbReference>
<dbReference type="InterPro" id="IPR039424">
    <property type="entry name" value="SBP_5"/>
</dbReference>
<comment type="similarity">
    <text evidence="2">Belongs to the bacterial solute-binding protein 5 family.</text>
</comment>
<evidence type="ECO:0000256" key="1">
    <source>
        <dbReference type="ARBA" id="ARBA00004193"/>
    </source>
</evidence>
<name>A0A919XMY6_9BACL</name>
<dbReference type="Proteomes" id="UP000681162">
    <property type="component" value="Unassembled WGS sequence"/>
</dbReference>
<proteinExistence type="inferred from homology"/>